<proteinExistence type="inferred from homology"/>
<dbReference type="Pfam" id="PF11250">
    <property type="entry name" value="FAF"/>
    <property type="match status" value="1"/>
</dbReference>
<comment type="similarity">
    <text evidence="1">Belongs to the fantastic four family.</text>
</comment>
<feature type="region of interest" description="Disordered" evidence="2">
    <location>
        <begin position="315"/>
        <end position="341"/>
    </location>
</feature>
<feature type="compositionally biased region" description="Acidic residues" evidence="2">
    <location>
        <begin position="248"/>
        <end position="277"/>
    </location>
</feature>
<evidence type="ECO:0000256" key="2">
    <source>
        <dbReference type="SAM" id="MobiDB-lite"/>
    </source>
</evidence>
<organism evidence="4 5">
    <name type="scientific">Prunus dulcis</name>
    <name type="common">Almond</name>
    <name type="synonym">Amygdalus dulcis</name>
    <dbReference type="NCBI Taxonomy" id="3755"/>
    <lineage>
        <taxon>Eukaryota</taxon>
        <taxon>Viridiplantae</taxon>
        <taxon>Streptophyta</taxon>
        <taxon>Embryophyta</taxon>
        <taxon>Tracheophyta</taxon>
        <taxon>Spermatophyta</taxon>
        <taxon>Magnoliopsida</taxon>
        <taxon>eudicotyledons</taxon>
        <taxon>Gunneridae</taxon>
        <taxon>Pentapetalae</taxon>
        <taxon>rosids</taxon>
        <taxon>fabids</taxon>
        <taxon>Rosales</taxon>
        <taxon>Rosaceae</taxon>
        <taxon>Amygdaloideae</taxon>
        <taxon>Amygdaleae</taxon>
        <taxon>Prunus</taxon>
    </lineage>
</organism>
<evidence type="ECO:0000259" key="3">
    <source>
        <dbReference type="Pfam" id="PF11250"/>
    </source>
</evidence>
<evidence type="ECO:0000313" key="4">
    <source>
        <dbReference type="EMBL" id="VVA31342.1"/>
    </source>
</evidence>
<dbReference type="PANTHER" id="PTHR33155:SF4">
    <property type="entry name" value="PROTEIN FANTASTIC FOUR 3"/>
    <property type="match status" value="1"/>
</dbReference>
<dbReference type="FunCoup" id="A0A5E4FVC6">
    <property type="interactions" value="69"/>
</dbReference>
<feature type="compositionally biased region" description="Basic and acidic residues" evidence="2">
    <location>
        <begin position="320"/>
        <end position="341"/>
    </location>
</feature>
<evidence type="ECO:0000313" key="5">
    <source>
        <dbReference type="Proteomes" id="UP000327085"/>
    </source>
</evidence>
<feature type="compositionally biased region" description="Acidic residues" evidence="2">
    <location>
        <begin position="285"/>
        <end position="300"/>
    </location>
</feature>
<dbReference type="AlphaFoldDB" id="A0A5E4FVC6"/>
<dbReference type="PANTHER" id="PTHR33155">
    <property type="entry name" value="FANTASTIC FOUR-LIKE PROTEIN (DUF3049)"/>
    <property type="match status" value="1"/>
</dbReference>
<name>A0A5E4FVC6_PRUDU</name>
<dbReference type="InterPro" id="IPR046431">
    <property type="entry name" value="FAF_dom"/>
</dbReference>
<dbReference type="Proteomes" id="UP000327085">
    <property type="component" value="Chromosome 1"/>
</dbReference>
<sequence length="355" mass="39816">MATIVCQGLQSCLDSHLVEPRTLRLKFSAPVAHHFSPNPGVKSWFPEANYIEEPREEKCHYEEPCINKPVDVHDNNKATSKTSDLGGWSFLQAVSNLSQKGPHKEDKENMYIPPQVYKTPSATKLTEKSLELCTEDLGSETGTIITEDNIFSSDSEAEAKGKNVMPREQQKQRQFSGGKKGNVVHSFPPPLTTISGSDSIQVRPHREDGRLIMKAVKAPTTQSCFQAERSNGRLRLCFSKHFAPNFDSEELATQDDNEGCENDRSEEEEEEEAEQQDQEVVGENKEEDFVEQLEGDDDEGEKCMCLIEAEEMDGNSLKVGGEEGMDKFGRPSRCKEGGEHEKKGLLNWEPFWVAT</sequence>
<feature type="region of interest" description="Disordered" evidence="2">
    <location>
        <begin position="158"/>
        <end position="198"/>
    </location>
</feature>
<reference evidence="5" key="1">
    <citation type="journal article" date="2020" name="Plant J.">
        <title>Transposons played a major role in the diversification between the closely related almond and peach genomes: results from the almond genome sequence.</title>
        <authorList>
            <person name="Alioto T."/>
            <person name="Alexiou K.G."/>
            <person name="Bardil A."/>
            <person name="Barteri F."/>
            <person name="Castanera R."/>
            <person name="Cruz F."/>
            <person name="Dhingra A."/>
            <person name="Duval H."/>
            <person name="Fernandez I Marti A."/>
            <person name="Frias L."/>
            <person name="Galan B."/>
            <person name="Garcia J.L."/>
            <person name="Howad W."/>
            <person name="Gomez-Garrido J."/>
            <person name="Gut M."/>
            <person name="Julca I."/>
            <person name="Morata J."/>
            <person name="Puigdomenech P."/>
            <person name="Ribeca P."/>
            <person name="Rubio Cabetas M.J."/>
            <person name="Vlasova A."/>
            <person name="Wirthensohn M."/>
            <person name="Garcia-Mas J."/>
            <person name="Gabaldon T."/>
            <person name="Casacuberta J.M."/>
            <person name="Arus P."/>
        </authorList>
    </citation>
    <scope>NUCLEOTIDE SEQUENCE [LARGE SCALE GENOMIC DNA]</scope>
    <source>
        <strain evidence="5">cv. Texas</strain>
    </source>
</reference>
<accession>A0A5E4FVC6</accession>
<dbReference type="EMBL" id="CABIKO010000212">
    <property type="protein sequence ID" value="VVA31342.1"/>
    <property type="molecule type" value="Genomic_DNA"/>
</dbReference>
<evidence type="ECO:0000256" key="1">
    <source>
        <dbReference type="ARBA" id="ARBA00008690"/>
    </source>
</evidence>
<feature type="domain" description="FAF" evidence="3">
    <location>
        <begin position="186"/>
        <end position="238"/>
    </location>
</feature>
<dbReference type="Gramene" id="VVA31342">
    <property type="protein sequence ID" value="VVA31342"/>
    <property type="gene ID" value="Prudul26B000497"/>
</dbReference>
<feature type="region of interest" description="Disordered" evidence="2">
    <location>
        <begin position="248"/>
        <end position="300"/>
    </location>
</feature>
<protein>
    <submittedName>
        <fullName evidence="4">PREDICTED: FANTASTIC</fullName>
    </submittedName>
</protein>
<dbReference type="InParanoid" id="A0A5E4FVC6"/>
<dbReference type="OMA" id="PDMGGWS"/>
<gene>
    <name evidence="4" type="ORF">ALMOND_2B000497</name>
</gene>
<dbReference type="InterPro" id="IPR021410">
    <property type="entry name" value="FAF"/>
</dbReference>